<evidence type="ECO:0000313" key="1">
    <source>
        <dbReference type="EMBL" id="GKX29144.1"/>
    </source>
</evidence>
<reference evidence="1" key="1">
    <citation type="submission" date="2022-06" db="EMBL/GenBank/DDBJ databases">
        <title>Vallitalea longa sp. nov., an anaerobic bacterium isolated from marine sediment.</title>
        <authorList>
            <person name="Hirano S."/>
            <person name="Terahara T."/>
            <person name="Mori K."/>
            <person name="Hamada M."/>
            <person name="Matsumoto R."/>
            <person name="Kobayashi T."/>
        </authorList>
    </citation>
    <scope>NUCLEOTIDE SEQUENCE</scope>
    <source>
        <strain evidence="1">SH18-1</strain>
    </source>
</reference>
<sequence length="187" mass="19937">MGCNCCCSGSTVIDFDKDGNGAGLTACCVEPWEDFVDNLIDLGITTVDFCTHNQAQETNETPLNPIVNSILTIGNFIIPVCQLVGLRFTVNVNEITDSDVLAGLTPPTDIEGECAVCEAPLRLVLDNLQAIGNPIEIDTVGTSQFESIMNVTVAGTGLGIVVAKEPQMGMMQTYYILTICNISNIEV</sequence>
<dbReference type="AlphaFoldDB" id="A0A9W5Y9P6"/>
<protein>
    <submittedName>
        <fullName evidence="1">Uncharacterized protein</fullName>
    </submittedName>
</protein>
<dbReference type="Proteomes" id="UP001144256">
    <property type="component" value="Unassembled WGS sequence"/>
</dbReference>
<accession>A0A9W5Y9P6</accession>
<name>A0A9W5Y9P6_9FIRM</name>
<dbReference type="EMBL" id="BRLB01000003">
    <property type="protein sequence ID" value="GKX29144.1"/>
    <property type="molecule type" value="Genomic_DNA"/>
</dbReference>
<proteinExistence type="predicted"/>
<keyword evidence="2" id="KW-1185">Reference proteome</keyword>
<evidence type="ECO:0000313" key="2">
    <source>
        <dbReference type="Proteomes" id="UP001144256"/>
    </source>
</evidence>
<comment type="caution">
    <text evidence="1">The sequence shown here is derived from an EMBL/GenBank/DDBJ whole genome shotgun (WGS) entry which is preliminary data.</text>
</comment>
<dbReference type="RefSeq" id="WP_281814384.1">
    <property type="nucleotide sequence ID" value="NZ_BRLB01000003.1"/>
</dbReference>
<organism evidence="1 2">
    <name type="scientific">Vallitalea longa</name>
    <dbReference type="NCBI Taxonomy" id="2936439"/>
    <lineage>
        <taxon>Bacteria</taxon>
        <taxon>Bacillati</taxon>
        <taxon>Bacillota</taxon>
        <taxon>Clostridia</taxon>
        <taxon>Lachnospirales</taxon>
        <taxon>Vallitaleaceae</taxon>
        <taxon>Vallitalea</taxon>
    </lineage>
</organism>
<gene>
    <name evidence="1" type="ORF">SH1V18_16240</name>
</gene>